<keyword evidence="2" id="KW-0472">Membrane</keyword>
<dbReference type="EMBL" id="OP765584">
    <property type="protein sequence ID" value="UZT29217.1"/>
    <property type="molecule type" value="Genomic_DNA"/>
</dbReference>
<evidence type="ECO:0000256" key="2">
    <source>
        <dbReference type="SAM" id="Phobius"/>
    </source>
</evidence>
<protein>
    <submittedName>
        <fullName evidence="3">Uncharacterized protein</fullName>
    </submittedName>
</protein>
<reference evidence="3" key="1">
    <citation type="submission" date="2022-10" db="EMBL/GenBank/DDBJ databases">
        <title>Genomics discovery of giant fungal viruses from subsurface oceanic crustal fluids.</title>
        <authorList>
            <person name="Bhattacharjee A.S."/>
            <person name="Schulz F."/>
            <person name="Woyke T."/>
            <person name="Orcutt B.N."/>
            <person name="Matinez Martinez J."/>
        </authorList>
    </citation>
    <scope>NUCLEOTIDE SEQUENCE</scope>
    <source>
        <strain evidence="3">VSAG1.JdFR</strain>
        <strain evidence="4">VSAG8.JdFR</strain>
    </source>
</reference>
<dbReference type="EMBL" id="OP765507">
    <property type="protein sequence ID" value="UZT28998.1"/>
    <property type="molecule type" value="Genomic_DNA"/>
</dbReference>
<feature type="transmembrane region" description="Helical" evidence="2">
    <location>
        <begin position="6"/>
        <end position="26"/>
    </location>
</feature>
<name>A0A9E8G438_9VIRU</name>
<organism evidence="3">
    <name type="scientific">Nucleocytoviricota sp</name>
    <dbReference type="NCBI Taxonomy" id="2809609"/>
    <lineage>
        <taxon>Viruses</taxon>
        <taxon>Varidnaviria</taxon>
        <taxon>Bamfordvirae</taxon>
        <taxon>Nucleocytoviricota</taxon>
    </lineage>
</organism>
<accession>A0A9E8G438</accession>
<evidence type="ECO:0000313" key="4">
    <source>
        <dbReference type="EMBL" id="UZT29217.1"/>
    </source>
</evidence>
<feature type="region of interest" description="Disordered" evidence="1">
    <location>
        <begin position="57"/>
        <end position="77"/>
    </location>
</feature>
<proteinExistence type="predicted"/>
<keyword evidence="2" id="KW-1133">Transmembrane helix</keyword>
<keyword evidence="2" id="KW-0812">Transmembrane</keyword>
<evidence type="ECO:0000313" key="3">
    <source>
        <dbReference type="EMBL" id="UZT28998.1"/>
    </source>
</evidence>
<evidence type="ECO:0000256" key="1">
    <source>
        <dbReference type="SAM" id="MobiDB-lite"/>
    </source>
</evidence>
<sequence>MFFEIIKWALLSLILISLVHYLFNFFKENLTIPKTKDLVTKPLEKYKTMETIISNNSNINNNTSQNDSSNYDNTTSINDLNNNLNNSNLDSGTTQISNLNFNNLESASMKSELKSFFSQLNDI</sequence>